<dbReference type="Pfam" id="PF00498">
    <property type="entry name" value="FHA"/>
    <property type="match status" value="1"/>
</dbReference>
<dbReference type="PANTHER" id="PTHR23308">
    <property type="entry name" value="NUCLEAR INHIBITOR OF PROTEIN PHOSPHATASE-1"/>
    <property type="match status" value="1"/>
</dbReference>
<evidence type="ECO:0000259" key="1">
    <source>
        <dbReference type="PROSITE" id="PS50006"/>
    </source>
</evidence>
<dbReference type="AlphaFoldDB" id="H5SPE4"/>
<organism evidence="2">
    <name type="scientific">uncultured Chloroflexota bacterium</name>
    <dbReference type="NCBI Taxonomy" id="166587"/>
    <lineage>
        <taxon>Bacteria</taxon>
        <taxon>Bacillati</taxon>
        <taxon>Chloroflexota</taxon>
        <taxon>environmental samples</taxon>
    </lineage>
</organism>
<feature type="domain" description="FHA" evidence="1">
    <location>
        <begin position="84"/>
        <end position="143"/>
    </location>
</feature>
<dbReference type="SMART" id="SM00240">
    <property type="entry name" value="FHA"/>
    <property type="match status" value="1"/>
</dbReference>
<accession>H5SPE4</accession>
<gene>
    <name evidence="2" type="ORF">HGMM_F53H06C28</name>
</gene>
<dbReference type="InterPro" id="IPR000253">
    <property type="entry name" value="FHA_dom"/>
</dbReference>
<proteinExistence type="predicted"/>
<dbReference type="CDD" id="cd00060">
    <property type="entry name" value="FHA"/>
    <property type="match status" value="1"/>
</dbReference>
<sequence>MIKCPFCGTTHVANTLFCSECGTYLLEDDRRGTDPLGTDEIGWVGETEEEVETSPRVKGTGPLAIRLKIGEHAREVEATLNKAIHLGRLDPASDVFPEIDLTNDNGLEKGVSRRHARILKREGTVVIEDLGSINGTFVNGKRLAPYLPEVLHDGDQLQLGKLFIQVEMR</sequence>
<reference evidence="2" key="2">
    <citation type="journal article" date="2012" name="PLoS ONE">
        <title>A Deeply Branching Thermophilic Bacterium with an Ancient Acetyl-CoA Pathway Dominates a Subsurface Ecosystem.</title>
        <authorList>
            <person name="Takami H."/>
            <person name="Noguchi H."/>
            <person name="Takaki Y."/>
            <person name="Uchiyama I."/>
            <person name="Toyoda A."/>
            <person name="Nishi S."/>
            <person name="Chee G.-J."/>
            <person name="Arai W."/>
            <person name="Nunoura T."/>
            <person name="Itoh T."/>
            <person name="Hattori M."/>
            <person name="Takai K."/>
        </authorList>
    </citation>
    <scope>NUCLEOTIDE SEQUENCE</scope>
</reference>
<evidence type="ECO:0000313" key="2">
    <source>
        <dbReference type="EMBL" id="BAL58030.1"/>
    </source>
</evidence>
<dbReference type="Gene3D" id="2.60.200.20">
    <property type="match status" value="1"/>
</dbReference>
<reference evidence="2" key="1">
    <citation type="journal article" date="2005" name="Environ. Microbiol.">
        <title>Genetic and functional properties of uncultivated thermophilic crenarchaeotes from a subsurface gold mine as revealed by analysis of genome fragments.</title>
        <authorList>
            <person name="Nunoura T."/>
            <person name="Hirayama H."/>
            <person name="Takami H."/>
            <person name="Oida H."/>
            <person name="Nishi S."/>
            <person name="Shimamura S."/>
            <person name="Suzuki Y."/>
            <person name="Inagaki F."/>
            <person name="Takai K."/>
            <person name="Nealson K.H."/>
            <person name="Horikoshi K."/>
        </authorList>
    </citation>
    <scope>NUCLEOTIDE SEQUENCE</scope>
</reference>
<dbReference type="PROSITE" id="PS50006">
    <property type="entry name" value="FHA_DOMAIN"/>
    <property type="match status" value="1"/>
</dbReference>
<dbReference type="SUPFAM" id="SSF49879">
    <property type="entry name" value="SMAD/FHA domain"/>
    <property type="match status" value="1"/>
</dbReference>
<dbReference type="InterPro" id="IPR050923">
    <property type="entry name" value="Cell_Proc_Reg/RNA_Proc"/>
</dbReference>
<dbReference type="EMBL" id="AP011791">
    <property type="protein sequence ID" value="BAL58030.1"/>
    <property type="molecule type" value="Genomic_DNA"/>
</dbReference>
<name>H5SPE4_9CHLR</name>
<protein>
    <submittedName>
        <fullName evidence="2">FHA domain-containing protein</fullName>
    </submittedName>
</protein>
<dbReference type="InterPro" id="IPR008984">
    <property type="entry name" value="SMAD_FHA_dom_sf"/>
</dbReference>